<dbReference type="AlphaFoldDB" id="A0A7W7XB72"/>
<keyword evidence="1" id="KW-1133">Transmembrane helix</keyword>
<dbReference type="RefSeq" id="WP_116160094.1">
    <property type="nucleotide sequence ID" value="NZ_JACHJY010000004.1"/>
</dbReference>
<feature type="transmembrane region" description="Helical" evidence="1">
    <location>
        <begin position="77"/>
        <end position="97"/>
    </location>
</feature>
<comment type="caution">
    <text evidence="2">The sequence shown here is derived from an EMBL/GenBank/DDBJ whole genome shotgun (WGS) entry which is preliminary data.</text>
</comment>
<keyword evidence="1" id="KW-0472">Membrane</keyword>
<name>A0A7W7XB72_9ACTN</name>
<evidence type="ECO:0000313" key="2">
    <source>
        <dbReference type="EMBL" id="MBB4982264.1"/>
    </source>
</evidence>
<accession>A0A7W7XB72</accession>
<feature type="transmembrane region" description="Helical" evidence="1">
    <location>
        <begin position="103"/>
        <end position="122"/>
    </location>
</feature>
<gene>
    <name evidence="2" type="ORF">GGE06_003174</name>
</gene>
<dbReference type="EMBL" id="JACHJY010000004">
    <property type="protein sequence ID" value="MBB4982264.1"/>
    <property type="molecule type" value="Genomic_DNA"/>
</dbReference>
<sequence length="134" mass="14030">MAAHAAVPVRRSFSTHGWALPATTGVLYGLYAPVIARDGGALSWGQFWLGLISAVVVAVGMYALRRYGHVLPRELRGAAWGAYAGIAIGFLFSLSGASIYSSVLLGLIVGAIAGGSAFYLFYTHEDATGHPAPY</sequence>
<protein>
    <submittedName>
        <fullName evidence="2">Uncharacterized protein</fullName>
    </submittedName>
</protein>
<keyword evidence="1" id="KW-0812">Transmembrane</keyword>
<reference evidence="2 3" key="1">
    <citation type="submission" date="2020-08" db="EMBL/GenBank/DDBJ databases">
        <title>Genomic Encyclopedia of Type Strains, Phase III (KMG-III): the genomes of soil and plant-associated and newly described type strains.</title>
        <authorList>
            <person name="Whitman W."/>
        </authorList>
    </citation>
    <scope>NUCLEOTIDE SEQUENCE [LARGE SCALE GENOMIC DNA]</scope>
    <source>
        <strain evidence="2 3">SFB5A</strain>
    </source>
</reference>
<dbReference type="Proteomes" id="UP000582643">
    <property type="component" value="Unassembled WGS sequence"/>
</dbReference>
<keyword evidence="3" id="KW-1185">Reference proteome</keyword>
<proteinExistence type="predicted"/>
<evidence type="ECO:0000256" key="1">
    <source>
        <dbReference type="SAM" id="Phobius"/>
    </source>
</evidence>
<evidence type="ECO:0000313" key="3">
    <source>
        <dbReference type="Proteomes" id="UP000582643"/>
    </source>
</evidence>
<feature type="transmembrane region" description="Helical" evidence="1">
    <location>
        <begin position="47"/>
        <end position="65"/>
    </location>
</feature>
<organism evidence="2 3">
    <name type="scientific">Streptomyces nymphaeiformis</name>
    <dbReference type="NCBI Taxonomy" id="2663842"/>
    <lineage>
        <taxon>Bacteria</taxon>
        <taxon>Bacillati</taxon>
        <taxon>Actinomycetota</taxon>
        <taxon>Actinomycetes</taxon>
        <taxon>Kitasatosporales</taxon>
        <taxon>Streptomycetaceae</taxon>
        <taxon>Streptomyces</taxon>
    </lineage>
</organism>